<proteinExistence type="predicted"/>
<sequence length="90" mass="10558">MSPFIFYSMTLRDAKLALKGYRKRQRDEYIYNLHAVTNAIGSCFGGKKFKAEHPFHDMNNQSDVNSKGNKKYDNINTERDYIRTLFNKAN</sequence>
<accession>A0ABZ3FGM7</accession>
<dbReference type="EMBL" id="CP154622">
    <property type="protein sequence ID" value="XAM41798.1"/>
    <property type="molecule type" value="Genomic_DNA"/>
</dbReference>
<gene>
    <name evidence="1" type="ORF">TPELB_21110</name>
</gene>
<name>A0ABZ3FGM7_9FIRM</name>
<keyword evidence="2" id="KW-1185">Reference proteome</keyword>
<dbReference type="Proteomes" id="UP001477947">
    <property type="component" value="Chromosome"/>
</dbReference>
<evidence type="ECO:0000313" key="2">
    <source>
        <dbReference type="Proteomes" id="UP001477947"/>
    </source>
</evidence>
<reference evidence="1 2" key="1">
    <citation type="submission" date="2024-04" db="EMBL/GenBank/DDBJ databases">
        <title>Isolation and characterization of novel acetogenic strains of the genera Terrisporobacter and Acetoanaerobium.</title>
        <authorList>
            <person name="Boeer T."/>
            <person name="Schueler M.A."/>
            <person name="Lueschen A."/>
            <person name="Eysell L."/>
            <person name="Droege J."/>
            <person name="Heinemann M."/>
            <person name="Engelhardt L."/>
            <person name="Basen M."/>
            <person name="Daniel R."/>
        </authorList>
    </citation>
    <scope>NUCLEOTIDE SEQUENCE [LARGE SCALE GENOMIC DNA]</scope>
    <source>
        <strain evidence="1 2">ELB</strain>
    </source>
</reference>
<protein>
    <submittedName>
        <fullName evidence="1">Uncharacterized protein</fullName>
    </submittedName>
</protein>
<organism evidence="1 2">
    <name type="scientific">Terrisporobacter petrolearius</name>
    <dbReference type="NCBI Taxonomy" id="1460447"/>
    <lineage>
        <taxon>Bacteria</taxon>
        <taxon>Bacillati</taxon>
        <taxon>Bacillota</taxon>
        <taxon>Clostridia</taxon>
        <taxon>Peptostreptococcales</taxon>
        <taxon>Peptostreptococcaceae</taxon>
        <taxon>Terrisporobacter</taxon>
    </lineage>
</organism>
<evidence type="ECO:0000313" key="1">
    <source>
        <dbReference type="EMBL" id="XAM41798.1"/>
    </source>
</evidence>